<proteinExistence type="predicted"/>
<dbReference type="InterPro" id="IPR053250">
    <property type="entry name" value="Glycosyltransferase_77"/>
</dbReference>
<dbReference type="PANTHER" id="PTHR46936">
    <property type="entry name" value="ARABINOSYLTRANSFERASE XEG113"/>
    <property type="match status" value="1"/>
</dbReference>
<accession>A0A061QH15</accession>
<dbReference type="GO" id="GO:0005794">
    <property type="term" value="C:Golgi apparatus"/>
    <property type="evidence" value="ECO:0007669"/>
    <property type="project" value="TreeGrafter"/>
</dbReference>
<dbReference type="GO" id="GO:0052636">
    <property type="term" value="F:arabinosyltransferase activity"/>
    <property type="evidence" value="ECO:0007669"/>
    <property type="project" value="TreeGrafter"/>
</dbReference>
<feature type="domain" description="Nucleotide-diphospho-sugar transferase" evidence="1">
    <location>
        <begin position="6"/>
        <end position="198"/>
    </location>
</feature>
<dbReference type="GO" id="GO:0052325">
    <property type="term" value="P:cell wall pectin biosynthetic process"/>
    <property type="evidence" value="ECO:0007669"/>
    <property type="project" value="TreeGrafter"/>
</dbReference>
<dbReference type="InterPro" id="IPR005069">
    <property type="entry name" value="Nucl-diP-sugar_transferase"/>
</dbReference>
<evidence type="ECO:0000313" key="2">
    <source>
        <dbReference type="EMBL" id="JAC59727.1"/>
    </source>
</evidence>
<sequence length="469" mass="52923">MQSGLSENDFGWGSPTFHKMGREKINLIGLFTDMGVDLLLSDVDTVWLRNPVPYILQFPEADVLTSSDHLSPTVRDESLERWPNAGSAANIGIMFFRASTAGARQLAKDWSKALEKDPHYWDQNAFNDLFRRGPHTPGKSNLFRAFDGKINLGIFPVSIFASGHTFFVQRVADGLGLQPFVVHATFQFSGTPGKRHRFRENLMWLDPPEYFDRPGGFLTFDMHIPPDLLSGAKPSPSSMSPKGTVGHFRLAHHQIQQIRNAFALGLLLDRAVVIPQLWCGLDRWWAPHAGTIPGSDFRLPFPCPLDHVLDLEQMVRPVPHLGRPLEWREHSFLQNPRLPAEVNNSRVSIEICENEDASCSGGTSPAAIHSGTIRLRSGLRDKEISTALEPVKGARIVHFKDLTGNAFGGFANHVDGDKFEERTKVYTSLWCCSRAHPGHIWYDMWFDKVPHKDRHNRQWESQWMPKTGP</sequence>
<reference evidence="2" key="1">
    <citation type="submission" date="2014-05" db="EMBL/GenBank/DDBJ databases">
        <title>The transcriptome of the halophilic microalga Tetraselmis sp. GSL018 isolated from the Great Salt Lake, Utah.</title>
        <authorList>
            <person name="Jinkerson R.E."/>
            <person name="D'Adamo S."/>
            <person name="Posewitz M.C."/>
        </authorList>
    </citation>
    <scope>NUCLEOTIDE SEQUENCE</scope>
    <source>
        <strain evidence="2">GSL018</strain>
    </source>
</reference>
<dbReference type="PANTHER" id="PTHR46936:SF1">
    <property type="entry name" value="ARABINOSYLTRANSFERASE XEG113"/>
    <property type="match status" value="1"/>
</dbReference>
<organism evidence="2">
    <name type="scientific">Tetraselmis sp. GSL018</name>
    <dbReference type="NCBI Taxonomy" id="582737"/>
    <lineage>
        <taxon>Eukaryota</taxon>
        <taxon>Viridiplantae</taxon>
        <taxon>Chlorophyta</taxon>
        <taxon>core chlorophytes</taxon>
        <taxon>Chlorodendrophyceae</taxon>
        <taxon>Chlorodendrales</taxon>
        <taxon>Chlorodendraceae</taxon>
        <taxon>Tetraselmis</taxon>
    </lineage>
</organism>
<protein>
    <submittedName>
        <fullName evidence="2">Glycosyltransferase family 77 protein</fullName>
    </submittedName>
</protein>
<name>A0A061QH15_9CHLO</name>
<gene>
    <name evidence="2" type="ORF">TSPGSL018_30754</name>
</gene>
<evidence type="ECO:0000259" key="1">
    <source>
        <dbReference type="Pfam" id="PF03407"/>
    </source>
</evidence>
<keyword evidence="2" id="KW-0808">Transferase</keyword>
<dbReference type="EMBL" id="GBEZ01027607">
    <property type="protein sequence ID" value="JAC59727.1"/>
    <property type="molecule type" value="Transcribed_RNA"/>
</dbReference>
<dbReference type="Pfam" id="PF03407">
    <property type="entry name" value="Nucleotid_trans"/>
    <property type="match status" value="1"/>
</dbReference>
<dbReference type="AlphaFoldDB" id="A0A061QH15"/>